<comment type="caution">
    <text evidence="1">The sequence shown here is derived from an EMBL/GenBank/DDBJ whole genome shotgun (WGS) entry which is preliminary data.</text>
</comment>
<reference evidence="1 2" key="1">
    <citation type="submission" date="2024-02" db="EMBL/GenBank/DDBJ databases">
        <authorList>
            <person name="Chen Y."/>
            <person name="Shah S."/>
            <person name="Dougan E. K."/>
            <person name="Thang M."/>
            <person name="Chan C."/>
        </authorList>
    </citation>
    <scope>NUCLEOTIDE SEQUENCE [LARGE SCALE GENOMIC DNA]</scope>
</reference>
<feature type="non-terminal residue" evidence="1">
    <location>
        <position position="139"/>
    </location>
</feature>
<name>A0ABP0RT15_9DINO</name>
<organism evidence="1 2">
    <name type="scientific">Durusdinium trenchii</name>
    <dbReference type="NCBI Taxonomy" id="1381693"/>
    <lineage>
        <taxon>Eukaryota</taxon>
        <taxon>Sar</taxon>
        <taxon>Alveolata</taxon>
        <taxon>Dinophyceae</taxon>
        <taxon>Suessiales</taxon>
        <taxon>Symbiodiniaceae</taxon>
        <taxon>Durusdinium</taxon>
    </lineage>
</organism>
<keyword evidence="2" id="KW-1185">Reference proteome</keyword>
<gene>
    <name evidence="1" type="ORF">SCF082_LOCUS48464</name>
</gene>
<proteinExistence type="predicted"/>
<evidence type="ECO:0000313" key="1">
    <source>
        <dbReference type="EMBL" id="CAK9103784.1"/>
    </source>
</evidence>
<sequence>MKKVTTTRAPAYLTAQALRVLKCSLSARVESGAIHVTFKVYGFPGPAVHAYAHPVNDAILQVKVDLMAKFEGWTGADVLLVTRRNLIPCLREEIKDLRVKTTSAKMREEKALGVKPKIAKTKKWLDAGWLEGAASRRKS</sequence>
<evidence type="ECO:0000313" key="2">
    <source>
        <dbReference type="Proteomes" id="UP001642464"/>
    </source>
</evidence>
<protein>
    <submittedName>
        <fullName evidence="1">Uncharacterized protein</fullName>
    </submittedName>
</protein>
<accession>A0ABP0RT15</accession>
<dbReference type="EMBL" id="CAXAMM010042239">
    <property type="protein sequence ID" value="CAK9103784.1"/>
    <property type="molecule type" value="Genomic_DNA"/>
</dbReference>
<dbReference type="Proteomes" id="UP001642464">
    <property type="component" value="Unassembled WGS sequence"/>
</dbReference>